<dbReference type="EMBL" id="DS469854">
    <property type="protein sequence ID" value="EDO32039.1"/>
    <property type="molecule type" value="Genomic_DNA"/>
</dbReference>
<dbReference type="InParanoid" id="A7SW76"/>
<dbReference type="GO" id="GO:0005850">
    <property type="term" value="C:eukaryotic translation initiation factor 2 complex"/>
    <property type="evidence" value="ECO:0000318"/>
    <property type="project" value="GO_Central"/>
</dbReference>
<dbReference type="InterPro" id="IPR016024">
    <property type="entry name" value="ARM-type_fold"/>
</dbReference>
<dbReference type="GO" id="GO:0031369">
    <property type="term" value="F:translation initiation factor binding"/>
    <property type="evidence" value="ECO:0000318"/>
    <property type="project" value="GO_Central"/>
</dbReference>
<organism evidence="4 5">
    <name type="scientific">Nematostella vectensis</name>
    <name type="common">Starlet sea anemone</name>
    <dbReference type="NCBI Taxonomy" id="45351"/>
    <lineage>
        <taxon>Eukaryota</taxon>
        <taxon>Metazoa</taxon>
        <taxon>Cnidaria</taxon>
        <taxon>Anthozoa</taxon>
        <taxon>Hexacorallia</taxon>
        <taxon>Actiniaria</taxon>
        <taxon>Edwardsiidae</taxon>
        <taxon>Nematostella</taxon>
    </lineage>
</organism>
<reference evidence="4 5" key="1">
    <citation type="journal article" date="2007" name="Science">
        <title>Sea anemone genome reveals ancestral eumetazoan gene repertoire and genomic organization.</title>
        <authorList>
            <person name="Putnam N.H."/>
            <person name="Srivastava M."/>
            <person name="Hellsten U."/>
            <person name="Dirks B."/>
            <person name="Chapman J."/>
            <person name="Salamov A."/>
            <person name="Terry A."/>
            <person name="Shapiro H."/>
            <person name="Lindquist E."/>
            <person name="Kapitonov V.V."/>
            <person name="Jurka J."/>
            <person name="Genikhovich G."/>
            <person name="Grigoriev I.V."/>
            <person name="Lucas S.M."/>
            <person name="Steele R.E."/>
            <person name="Finnerty J.R."/>
            <person name="Technau U."/>
            <person name="Martindale M.Q."/>
            <person name="Rokhsar D.S."/>
        </authorList>
    </citation>
    <scope>NUCLEOTIDE SEQUENCE [LARGE SCALE GENOMIC DNA]</scope>
    <source>
        <strain evidence="5">CH2 X CH6</strain>
    </source>
</reference>
<dbReference type="GO" id="GO:0001731">
    <property type="term" value="P:formation of translation preinitiation complex"/>
    <property type="evidence" value="ECO:0000318"/>
    <property type="project" value="GO_Central"/>
</dbReference>
<evidence type="ECO:0000259" key="3">
    <source>
        <dbReference type="PROSITE" id="PS51363"/>
    </source>
</evidence>
<dbReference type="GO" id="GO:0003729">
    <property type="term" value="F:mRNA binding"/>
    <property type="evidence" value="ECO:0000318"/>
    <property type="project" value="GO_Central"/>
</dbReference>
<name>A7SW76_NEMVE</name>
<dbReference type="HOGENOM" id="CLU_267887_0_0_1"/>
<dbReference type="GO" id="GO:0003743">
    <property type="term" value="F:translation initiation factor activity"/>
    <property type="evidence" value="ECO:0000318"/>
    <property type="project" value="GO_Central"/>
</dbReference>
<keyword evidence="1" id="KW-0175">Coiled coil</keyword>
<proteinExistence type="predicted"/>
<evidence type="ECO:0000256" key="2">
    <source>
        <dbReference type="SAM" id="MobiDB-lite"/>
    </source>
</evidence>
<dbReference type="InterPro" id="IPR045196">
    <property type="entry name" value="IF2/IF5"/>
</dbReference>
<dbReference type="InterPro" id="IPR003307">
    <property type="entry name" value="W2_domain"/>
</dbReference>
<dbReference type="InterPro" id="IPR041249">
    <property type="entry name" value="HEPN_DZIP3"/>
</dbReference>
<dbReference type="SUPFAM" id="SSF48371">
    <property type="entry name" value="ARM repeat"/>
    <property type="match status" value="1"/>
</dbReference>
<feature type="coiled-coil region" evidence="1">
    <location>
        <begin position="238"/>
        <end position="272"/>
    </location>
</feature>
<dbReference type="SMART" id="SM00515">
    <property type="entry name" value="eIF5C"/>
    <property type="match status" value="1"/>
</dbReference>
<dbReference type="STRING" id="45351.A7SW76"/>
<feature type="region of interest" description="Disordered" evidence="2">
    <location>
        <begin position="779"/>
        <end position="827"/>
    </location>
</feature>
<dbReference type="AlphaFoldDB" id="A7SW76"/>
<evidence type="ECO:0000313" key="5">
    <source>
        <dbReference type="Proteomes" id="UP000001593"/>
    </source>
</evidence>
<dbReference type="CDD" id="cd11558">
    <property type="entry name" value="W2_eIF2B_epsilon"/>
    <property type="match status" value="1"/>
</dbReference>
<dbReference type="PhylomeDB" id="A7SW76"/>
<keyword evidence="5" id="KW-1185">Reference proteome</keyword>
<dbReference type="Pfam" id="PF02020">
    <property type="entry name" value="W2"/>
    <property type="match status" value="1"/>
</dbReference>
<dbReference type="PANTHER" id="PTHR23001">
    <property type="entry name" value="EUKARYOTIC TRANSLATION INITIATION FACTOR"/>
    <property type="match status" value="1"/>
</dbReference>
<accession>A7SW76</accession>
<dbReference type="Pfam" id="PF18738">
    <property type="entry name" value="HEPN_DZIP3"/>
    <property type="match status" value="2"/>
</dbReference>
<dbReference type="GO" id="GO:0005085">
    <property type="term" value="F:guanyl-nucleotide exchange factor activity"/>
    <property type="evidence" value="ECO:0007669"/>
    <property type="project" value="InterPro"/>
</dbReference>
<evidence type="ECO:0000313" key="4">
    <source>
        <dbReference type="EMBL" id="EDO32039.1"/>
    </source>
</evidence>
<dbReference type="eggNOG" id="ENOG502SYGM">
    <property type="taxonomic scope" value="Eukaryota"/>
</dbReference>
<dbReference type="Proteomes" id="UP000001593">
    <property type="component" value="Unassembled WGS sequence"/>
</dbReference>
<dbReference type="InterPro" id="IPR044123">
    <property type="entry name" value="W2_eIF2B_epsilon"/>
</dbReference>
<feature type="domain" description="W2" evidence="3">
    <location>
        <begin position="1051"/>
        <end position="1225"/>
    </location>
</feature>
<sequence length="1229" mass="142442">MSSAPDLLDAERENYLRLMQLLVEGGTPALRKQFEDGLVTLYPGATLGGVLAAKKGQLQQLKTKGILNHTQWGMLYPASGDPDMNSFDITLLSVLLRNIGSSRRPTDPFWNNDPPDTDTSEEANYVRLRLLRNEIGHSPYIKIIKGEFETYWRRISNVLISLGGNRGEIDHLKTKPLATKDYVGVLQQWMASDFVIFEELQEIRKENKQRDEETKEILMKIESDPDTPSADEHDHEVEQELMRRIREAEDAAQREKEKRKVIEAALAQMIQENTSKFVDKLKEKELTESEREELLQLLVAHHKVLLENVSCFEDSLRDKELGFLKNIVHDLNNSVMNVKEGKEELAKLIPKYHEIMIKNIEQDPKSEKSYQALRDTTHDLLYALRDIYQANEEHAKLIPKYHEIMIKNIEQDPRSEKSYQALRDTTHDLLRGLRNFDQAKEEHAKLIPKYHEIMIKTIEQDPSSDKSYQALRDTTHDLLHGLRDFDQAKEEHAKLIPKYHEIMIKTIEQDPTSDKSYGELKEMMCELKKLTSSSEIGKEEYAKLIPKYHEIVIKIIEQDPKIEKSYQALRDTTRDLASIARDLPDKGKEEVNLLDAERENYLRLLQLLVEGGTPALRKQFEDGLVTLYPGATLGGVLAAKKGQLQQLKTKGILNHTQWGMLYPASGDPNMNNFDITLLSVLLRNIGSSRRPTDPFWNNDPPDTDTSKEANYVRLRLLRNEIGHSPNITIKEGEFETYWRRISNVLISLGGNKGEIDHLKTKPLATRDYVGVVQRWRALDDRDEEAKQRDEEAKQRDEEAKQRDEEAKQRDEEAKQRDKEAKQRDEEIRKEFNKFANEKHAKLIPKYHEIMTKNIEQDPKSEKSYQAFRDTTRDLLHGLRDSFEAQKEHTKLIPKYHEIMIKNIEQDPKSEKSYQALRDTTHDLVDGLRDNFQAQTEHTKLITKYHEIMIKNIEQDPKSEKSYQALRDTTHDLLDGLRDIFQAQTEHTKLIPKYHEIMIKNIEQDPKSEKSYQALRDTTHDLYAYNVTFRDVNQSIGKALLESALHDNNMDNQAQSVNLKKTMMHLKPVFENYVKDAEGQRDLIGAIEDFFLDSAVARCKPKLGCVLIQDFFLDSAVARCKPKLGCVLIQDFFLDSAVARCKPKLGCVLIQDFFLDNAWRRDTLQVCLHLLYEMDVLDEAVILHWHAHPGPSNDDQAMEEQKRDLRQTAARFVTWLKEAEEESDDEDDDD</sequence>
<evidence type="ECO:0000256" key="1">
    <source>
        <dbReference type="SAM" id="Coils"/>
    </source>
</evidence>
<dbReference type="Gene3D" id="1.25.40.180">
    <property type="match status" value="2"/>
</dbReference>
<protein>
    <recommendedName>
        <fullName evidence="3">W2 domain-containing protein</fullName>
    </recommendedName>
</protein>
<dbReference type="PROSITE" id="PS51363">
    <property type="entry name" value="W2"/>
    <property type="match status" value="1"/>
</dbReference>
<gene>
    <name evidence="4" type="ORF">NEMVEDRAFT_v1g218444</name>
</gene>
<dbReference type="PANTHER" id="PTHR23001:SF3">
    <property type="entry name" value="EUKARYOTIC TRANSLATION INITIATION FACTOR 2 SUBUNIT 2"/>
    <property type="match status" value="1"/>
</dbReference>